<sequence length="63" mass="6519">CTATFIAGQTGGPAQHDTARPTRARPVRHGSYSGPCRAGPRAKATAQARPKKVLGRAGPARLL</sequence>
<dbReference type="Gramene" id="Os06t0187700-01">
    <property type="protein sequence ID" value="Os06t0187700-01"/>
    <property type="gene ID" value="Os06g0187700"/>
</dbReference>
<evidence type="ECO:0000313" key="2">
    <source>
        <dbReference type="EMBL" id="BAH93372.1"/>
    </source>
</evidence>
<dbReference type="EMBL" id="AP008212">
    <property type="protein sequence ID" value="BAH93372.1"/>
    <property type="molecule type" value="Genomic_DNA"/>
</dbReference>
<feature type="non-terminal residue" evidence="2">
    <location>
        <position position="1"/>
    </location>
</feature>
<protein>
    <submittedName>
        <fullName evidence="2">Os06g0187700 protein</fullName>
    </submittedName>
</protein>
<reference evidence="2 3" key="1">
    <citation type="journal article" date="2005" name="Nature">
        <title>The map-based sequence of the rice genome.</title>
        <authorList>
            <consortium name="International rice genome sequencing project (IRGSP)"/>
            <person name="Matsumoto T."/>
            <person name="Wu J."/>
            <person name="Kanamori H."/>
            <person name="Katayose Y."/>
            <person name="Fujisawa M."/>
            <person name="Namiki N."/>
            <person name="Mizuno H."/>
            <person name="Yamamoto K."/>
            <person name="Antonio B.A."/>
            <person name="Baba T."/>
            <person name="Sakata K."/>
            <person name="Nagamura Y."/>
            <person name="Aoki H."/>
            <person name="Arikawa K."/>
            <person name="Arita K."/>
            <person name="Bito T."/>
            <person name="Chiden Y."/>
            <person name="Fujitsuka N."/>
            <person name="Fukunaka R."/>
            <person name="Hamada M."/>
            <person name="Harada C."/>
            <person name="Hayashi A."/>
            <person name="Hijishita S."/>
            <person name="Honda M."/>
            <person name="Hosokawa S."/>
            <person name="Ichikawa Y."/>
            <person name="Idonuma A."/>
            <person name="Iijima M."/>
            <person name="Ikeda M."/>
            <person name="Ikeno M."/>
            <person name="Ito K."/>
            <person name="Ito S."/>
            <person name="Ito T."/>
            <person name="Ito Y."/>
            <person name="Ito Y."/>
            <person name="Iwabuchi A."/>
            <person name="Kamiya K."/>
            <person name="Karasawa W."/>
            <person name="Kurita K."/>
            <person name="Katagiri S."/>
            <person name="Kikuta A."/>
            <person name="Kobayashi H."/>
            <person name="Kobayashi N."/>
            <person name="Machita K."/>
            <person name="Maehara T."/>
            <person name="Masukawa M."/>
            <person name="Mizubayashi T."/>
            <person name="Mukai Y."/>
            <person name="Nagasaki H."/>
            <person name="Nagata Y."/>
            <person name="Naito S."/>
            <person name="Nakashima M."/>
            <person name="Nakama Y."/>
            <person name="Nakamichi Y."/>
            <person name="Nakamura M."/>
            <person name="Meguro A."/>
            <person name="Negishi M."/>
            <person name="Ohta I."/>
            <person name="Ohta T."/>
            <person name="Okamoto M."/>
            <person name="Ono N."/>
            <person name="Saji S."/>
            <person name="Sakaguchi M."/>
            <person name="Sakai K."/>
            <person name="Shibata M."/>
            <person name="Shimokawa T."/>
            <person name="Song J."/>
            <person name="Takazaki Y."/>
            <person name="Terasawa K."/>
            <person name="Tsugane M."/>
            <person name="Tsuji K."/>
            <person name="Ueda S."/>
            <person name="Waki K."/>
            <person name="Yamagata H."/>
            <person name="Yamamoto M."/>
            <person name="Yamamoto S."/>
            <person name="Yamane H."/>
            <person name="Yoshiki S."/>
            <person name="Yoshihara R."/>
            <person name="Yukawa K."/>
            <person name="Zhong H."/>
            <person name="Yano M."/>
            <person name="Yuan Q."/>
            <person name="Ouyang S."/>
            <person name="Liu J."/>
            <person name="Jones K.M."/>
            <person name="Gansberger K."/>
            <person name="Moffat K."/>
            <person name="Hill J."/>
            <person name="Bera J."/>
            <person name="Fadrosh D."/>
            <person name="Jin S."/>
            <person name="Johri S."/>
            <person name="Kim M."/>
            <person name="Overton L."/>
            <person name="Reardon M."/>
            <person name="Tsitrin T."/>
            <person name="Vuong H."/>
            <person name="Weaver B."/>
            <person name="Ciecko A."/>
            <person name="Tallon L."/>
            <person name="Jackson J."/>
            <person name="Pai G."/>
            <person name="Aken S.V."/>
            <person name="Utterback T."/>
            <person name="Reidmuller S."/>
            <person name="Feldblyum T."/>
            <person name="Hsiao J."/>
            <person name="Zismann V."/>
            <person name="Iobst S."/>
            <person name="de Vazeille A.R."/>
            <person name="Buell C.R."/>
            <person name="Ying K."/>
            <person name="Li Y."/>
            <person name="Lu T."/>
            <person name="Huang Y."/>
            <person name="Zhao Q."/>
            <person name="Feng Q."/>
            <person name="Zhang L."/>
            <person name="Zhu J."/>
            <person name="Weng Q."/>
            <person name="Mu J."/>
            <person name="Lu Y."/>
            <person name="Fan D."/>
            <person name="Liu Y."/>
            <person name="Guan J."/>
            <person name="Zhang Y."/>
            <person name="Yu S."/>
            <person name="Liu X."/>
            <person name="Zhang Y."/>
            <person name="Hong G."/>
            <person name="Han B."/>
            <person name="Choisne N."/>
            <person name="Demange N."/>
            <person name="Orjeda G."/>
            <person name="Samain S."/>
            <person name="Cattolico L."/>
            <person name="Pelletier E."/>
            <person name="Couloux A."/>
            <person name="Segurens B."/>
            <person name="Wincker P."/>
            <person name="D'Hont A."/>
            <person name="Scarpelli C."/>
            <person name="Weissenbach J."/>
            <person name="Salanoubat M."/>
            <person name="Quetier F."/>
            <person name="Yu Y."/>
            <person name="Kim H.R."/>
            <person name="Rambo T."/>
            <person name="Currie J."/>
            <person name="Collura K."/>
            <person name="Luo M."/>
            <person name="Yang T."/>
            <person name="Ammiraju J.S.S."/>
            <person name="Engler F."/>
            <person name="Soderlund C."/>
            <person name="Wing R.A."/>
            <person name="Palmer L.E."/>
            <person name="de la Bastide M."/>
            <person name="Spiegel L."/>
            <person name="Nascimento L."/>
            <person name="Zutavern T."/>
            <person name="O'Shaughnessy A."/>
            <person name="Dike S."/>
            <person name="Dedhia N."/>
            <person name="Preston R."/>
            <person name="Balija V."/>
            <person name="McCombie W.R."/>
            <person name="Chow T."/>
            <person name="Chen H."/>
            <person name="Chung M."/>
            <person name="Chen C."/>
            <person name="Shaw J."/>
            <person name="Wu H."/>
            <person name="Hsiao K."/>
            <person name="Chao Y."/>
            <person name="Chu M."/>
            <person name="Cheng C."/>
            <person name="Hour A."/>
            <person name="Lee P."/>
            <person name="Lin S."/>
            <person name="Lin Y."/>
            <person name="Liou J."/>
            <person name="Liu S."/>
            <person name="Hsing Y."/>
            <person name="Raghuvanshi S."/>
            <person name="Mohanty A."/>
            <person name="Bharti A.K."/>
            <person name="Gaur A."/>
            <person name="Gupta V."/>
            <person name="Kumar D."/>
            <person name="Ravi V."/>
            <person name="Vij S."/>
            <person name="Kapur A."/>
            <person name="Khurana P."/>
            <person name="Khurana P."/>
            <person name="Khurana J.P."/>
            <person name="Tyagi A.K."/>
            <person name="Gaikwad K."/>
            <person name="Singh A."/>
            <person name="Dalal V."/>
            <person name="Srivastava S."/>
            <person name="Dixit A."/>
            <person name="Pal A.K."/>
            <person name="Ghazi I.A."/>
            <person name="Yadav M."/>
            <person name="Pandit A."/>
            <person name="Bhargava A."/>
            <person name="Sureshbabu K."/>
            <person name="Batra K."/>
            <person name="Sharma T.R."/>
            <person name="Mohapatra T."/>
            <person name="Singh N.K."/>
            <person name="Messing J."/>
            <person name="Nelson A.B."/>
            <person name="Fuks G."/>
            <person name="Kavchok S."/>
            <person name="Keizer G."/>
            <person name="Linton E."/>
            <person name="Llaca V."/>
            <person name="Song R."/>
            <person name="Tanyolac B."/>
            <person name="Young S."/>
            <person name="Ho-Il K."/>
            <person name="Hahn J.H."/>
            <person name="Sangsakoo G."/>
            <person name="Vanavichit A."/>
            <person name="de Mattos Luiz.A.T."/>
            <person name="Zimmer P.D."/>
            <person name="Malone G."/>
            <person name="Dellagostin O."/>
            <person name="de Oliveira A.C."/>
            <person name="Bevan M."/>
            <person name="Bancroft I."/>
            <person name="Minx P."/>
            <person name="Cordum H."/>
            <person name="Wilson R."/>
            <person name="Cheng Z."/>
            <person name="Jin W."/>
            <person name="Jiang J."/>
            <person name="Leong S.A."/>
            <person name="Iwama H."/>
            <person name="Gojobori T."/>
            <person name="Itoh T."/>
            <person name="Niimura Y."/>
            <person name="Fujii Y."/>
            <person name="Habara T."/>
            <person name="Sakai H."/>
            <person name="Sato Y."/>
            <person name="Wilson G."/>
            <person name="Kumar K."/>
            <person name="McCouch S."/>
            <person name="Juretic N."/>
            <person name="Hoen D."/>
            <person name="Wright S."/>
            <person name="Bruskiewich R."/>
            <person name="Bureau T."/>
            <person name="Miyao A."/>
            <person name="Hirochika H."/>
            <person name="Nishikawa T."/>
            <person name="Kadowaki K."/>
            <person name="Sugiura M."/>
            <person name="Burr B."/>
            <person name="Sasaki T."/>
        </authorList>
    </citation>
    <scope>NUCLEOTIDE SEQUENCE [LARGE SCALE GENOMIC DNA]</scope>
    <source>
        <strain evidence="3">cv. Nipponbare</strain>
    </source>
</reference>
<evidence type="ECO:0000313" key="3">
    <source>
        <dbReference type="Proteomes" id="UP000000763"/>
    </source>
</evidence>
<dbReference type="Proteomes" id="UP000000763">
    <property type="component" value="Chromosome 6"/>
</dbReference>
<feature type="region of interest" description="Disordered" evidence="1">
    <location>
        <begin position="1"/>
        <end position="63"/>
    </location>
</feature>
<proteinExistence type="predicted"/>
<gene>
    <name evidence="2" type="ordered locus">Os06g0187700</name>
</gene>
<dbReference type="AlphaFoldDB" id="A0A0P0WTS4"/>
<reference evidence="3" key="2">
    <citation type="journal article" date="2008" name="Nucleic Acids Res.">
        <title>The rice annotation project database (RAP-DB): 2008 update.</title>
        <authorList>
            <consortium name="The rice annotation project (RAP)"/>
        </authorList>
    </citation>
    <scope>GENOME REANNOTATION</scope>
    <source>
        <strain evidence="3">cv. Nipponbare</strain>
    </source>
</reference>
<name>A0A0P0WTS4_ORYSJ</name>
<dbReference type="KEGG" id="dosa:Os06g0187700"/>
<accession>A0A0P0WTS4</accession>
<organism evidence="2 3">
    <name type="scientific">Oryza sativa subsp. japonica</name>
    <name type="common">Rice</name>
    <dbReference type="NCBI Taxonomy" id="39947"/>
    <lineage>
        <taxon>Eukaryota</taxon>
        <taxon>Viridiplantae</taxon>
        <taxon>Streptophyta</taxon>
        <taxon>Embryophyta</taxon>
        <taxon>Tracheophyta</taxon>
        <taxon>Spermatophyta</taxon>
        <taxon>Magnoliopsida</taxon>
        <taxon>Liliopsida</taxon>
        <taxon>Poales</taxon>
        <taxon>Poaceae</taxon>
        <taxon>BOP clade</taxon>
        <taxon>Oryzoideae</taxon>
        <taxon>Oryzeae</taxon>
        <taxon>Oryzinae</taxon>
        <taxon>Oryza</taxon>
        <taxon>Oryza sativa</taxon>
    </lineage>
</organism>
<evidence type="ECO:0000256" key="1">
    <source>
        <dbReference type="SAM" id="MobiDB-lite"/>
    </source>
</evidence>